<gene>
    <name evidence="1" type="ORF">P5673_019002</name>
</gene>
<proteinExistence type="predicted"/>
<reference evidence="1" key="1">
    <citation type="journal article" date="2023" name="G3 (Bethesda)">
        <title>Whole genome assembly and annotation of the endangered Caribbean coral Acropora cervicornis.</title>
        <authorList>
            <person name="Selwyn J.D."/>
            <person name="Vollmer S.V."/>
        </authorList>
    </citation>
    <scope>NUCLEOTIDE SEQUENCE</scope>
    <source>
        <strain evidence="1">K2</strain>
    </source>
</reference>
<dbReference type="EMBL" id="JARQWQ010000043">
    <property type="protein sequence ID" value="KAK2558787.1"/>
    <property type="molecule type" value="Genomic_DNA"/>
</dbReference>
<dbReference type="Proteomes" id="UP001249851">
    <property type="component" value="Unassembled WGS sequence"/>
</dbReference>
<evidence type="ECO:0000313" key="1">
    <source>
        <dbReference type="EMBL" id="KAK2558787.1"/>
    </source>
</evidence>
<protein>
    <recommendedName>
        <fullName evidence="3">RNA-directed DNA polymerase from mobile element jockey</fullName>
    </recommendedName>
</protein>
<evidence type="ECO:0008006" key="3">
    <source>
        <dbReference type="Google" id="ProtNLM"/>
    </source>
</evidence>
<sequence>MNKGICKLQLDGKAFENATEIAEQFNSYFSSIADNLRSGLGNTPSELSKLVNFVEFCKDPDVVFSVPDITNAQVLQIIKGISPHKAVGIDKISARFLRIAAPILAPTIARLIKMFSTGRFPTRWKIANVTLPFKQGTASDLSNYRPISVLPAVSNVIERHMHNSLYAKPICDSYLSSCSISRSE</sequence>
<evidence type="ECO:0000313" key="2">
    <source>
        <dbReference type="Proteomes" id="UP001249851"/>
    </source>
</evidence>
<dbReference type="AlphaFoldDB" id="A0AAD9QCI8"/>
<reference evidence="1" key="2">
    <citation type="journal article" date="2023" name="Science">
        <title>Genomic signatures of disease resistance in endangered staghorn corals.</title>
        <authorList>
            <person name="Vollmer S.V."/>
            <person name="Selwyn J.D."/>
            <person name="Despard B.A."/>
            <person name="Roesel C.L."/>
        </authorList>
    </citation>
    <scope>NUCLEOTIDE SEQUENCE</scope>
    <source>
        <strain evidence="1">K2</strain>
    </source>
</reference>
<accession>A0AAD9QCI8</accession>
<keyword evidence="2" id="KW-1185">Reference proteome</keyword>
<dbReference type="PANTHER" id="PTHR47510:SF3">
    <property type="entry name" value="ENDO_EXONUCLEASE_PHOSPHATASE DOMAIN-CONTAINING PROTEIN"/>
    <property type="match status" value="1"/>
</dbReference>
<organism evidence="1 2">
    <name type="scientific">Acropora cervicornis</name>
    <name type="common">Staghorn coral</name>
    <dbReference type="NCBI Taxonomy" id="6130"/>
    <lineage>
        <taxon>Eukaryota</taxon>
        <taxon>Metazoa</taxon>
        <taxon>Cnidaria</taxon>
        <taxon>Anthozoa</taxon>
        <taxon>Hexacorallia</taxon>
        <taxon>Scleractinia</taxon>
        <taxon>Astrocoeniina</taxon>
        <taxon>Acroporidae</taxon>
        <taxon>Acropora</taxon>
    </lineage>
</organism>
<comment type="caution">
    <text evidence="1">The sequence shown here is derived from an EMBL/GenBank/DDBJ whole genome shotgun (WGS) entry which is preliminary data.</text>
</comment>
<dbReference type="PANTHER" id="PTHR47510">
    <property type="entry name" value="REVERSE TRANSCRIPTASE DOMAIN-CONTAINING PROTEIN"/>
    <property type="match status" value="1"/>
</dbReference>
<name>A0AAD9QCI8_ACRCE</name>